<dbReference type="EMBL" id="JACHXF010000008">
    <property type="protein sequence ID" value="MBB3096420.1"/>
    <property type="molecule type" value="Genomic_DNA"/>
</dbReference>
<keyword evidence="2" id="KW-1185">Reference proteome</keyword>
<sequence length="90" mass="9626">MTWLEFALLHADEPCTVRVQTPGSGTVPVGPCVIAHRETGTTVLCPPDTEAPPGTRIILPAGETVEVVGAHHLDPAGTRLPEHRQFDVVR</sequence>
<protein>
    <submittedName>
        <fullName evidence="1">Uncharacterized protein</fullName>
    </submittedName>
</protein>
<proteinExistence type="predicted"/>
<dbReference type="Proteomes" id="UP000590749">
    <property type="component" value="Unassembled WGS sequence"/>
</dbReference>
<reference evidence="1 2" key="1">
    <citation type="submission" date="2020-08" db="EMBL/GenBank/DDBJ databases">
        <title>Genomic Encyclopedia of Type Strains, Phase III (KMG-III): the genomes of soil and plant-associated and newly described type strains.</title>
        <authorList>
            <person name="Whitman W."/>
        </authorList>
    </citation>
    <scope>NUCLEOTIDE SEQUENCE [LARGE SCALE GENOMIC DNA]</scope>
    <source>
        <strain evidence="1 2">CECT 3287</strain>
    </source>
</reference>
<accession>A0A7W5AHX3</accession>
<dbReference type="RefSeq" id="WP_183221868.1">
    <property type="nucleotide sequence ID" value="NZ_BMPW01000007.1"/>
</dbReference>
<dbReference type="AlphaFoldDB" id="A0A7W5AHX3"/>
<gene>
    <name evidence="1" type="ORF">FHR83_004090</name>
</gene>
<evidence type="ECO:0000313" key="2">
    <source>
        <dbReference type="Proteomes" id="UP000590749"/>
    </source>
</evidence>
<name>A0A7W5AHX3_9ACTN</name>
<evidence type="ECO:0000313" key="1">
    <source>
        <dbReference type="EMBL" id="MBB3096420.1"/>
    </source>
</evidence>
<organism evidence="1 2">
    <name type="scientific">Actinoplanes campanulatus</name>
    <dbReference type="NCBI Taxonomy" id="113559"/>
    <lineage>
        <taxon>Bacteria</taxon>
        <taxon>Bacillati</taxon>
        <taxon>Actinomycetota</taxon>
        <taxon>Actinomycetes</taxon>
        <taxon>Micromonosporales</taxon>
        <taxon>Micromonosporaceae</taxon>
        <taxon>Actinoplanes</taxon>
    </lineage>
</organism>
<comment type="caution">
    <text evidence="1">The sequence shown here is derived from an EMBL/GenBank/DDBJ whole genome shotgun (WGS) entry which is preliminary data.</text>
</comment>